<evidence type="ECO:0000313" key="2">
    <source>
        <dbReference type="Proteomes" id="UP001234495"/>
    </source>
</evidence>
<dbReference type="RefSeq" id="WP_307343322.1">
    <property type="nucleotide sequence ID" value="NZ_JAUSUD010000015.1"/>
</dbReference>
<sequence length="290" mass="33491">MGLAILFRRNPRTSPFRNAAIDMIKYRAGSSDESLLIGTGYIDSTIIWGKSYKKGPDKDELIQAICDGYADNENVYLVAGGYDDKDKSGGLVHTPNARICKSNGSKWYNSTLTEKCNSCEFEFFSKLLKYRIQQPSPIGFSRNINIHHFKCQEKTNYRWHAKVIMKISEGKPYAFIIGSSNLTNVAFEFNPKWKYTNFECDVVVYPNEHRKMFDKKKYELGTFLPTRAMNLSEVEELSKTFVKDFLDSKLLDDELAKEIFDHDFLNEVKENEYTGHFLDSLFDDEDINTD</sequence>
<dbReference type="Proteomes" id="UP001234495">
    <property type="component" value="Unassembled WGS sequence"/>
</dbReference>
<dbReference type="EMBL" id="JAUSUD010000015">
    <property type="protein sequence ID" value="MDQ0231782.1"/>
    <property type="molecule type" value="Genomic_DNA"/>
</dbReference>
<keyword evidence="2" id="KW-1185">Reference proteome</keyword>
<proteinExistence type="predicted"/>
<evidence type="ECO:0000313" key="1">
    <source>
        <dbReference type="EMBL" id="MDQ0231782.1"/>
    </source>
</evidence>
<protein>
    <submittedName>
        <fullName evidence="1">Protein associated with RNAse G/E</fullName>
    </submittedName>
</protein>
<comment type="caution">
    <text evidence="1">The sequence shown here is derived from an EMBL/GenBank/DDBJ whole genome shotgun (WGS) entry which is preliminary data.</text>
</comment>
<gene>
    <name evidence="1" type="ORF">J2S19_003067</name>
</gene>
<reference evidence="1 2" key="1">
    <citation type="submission" date="2023-07" db="EMBL/GenBank/DDBJ databases">
        <title>Genomic Encyclopedia of Type Strains, Phase IV (KMG-IV): sequencing the most valuable type-strain genomes for metagenomic binning, comparative biology and taxonomic classification.</title>
        <authorList>
            <person name="Goeker M."/>
        </authorList>
    </citation>
    <scope>NUCLEOTIDE SEQUENCE [LARGE SCALE GENOMIC DNA]</scope>
    <source>
        <strain evidence="1 2">DSM 29005</strain>
    </source>
</reference>
<accession>A0ABT9ZHN7</accession>
<name>A0ABT9ZHN7_9BACI</name>
<dbReference type="Gene3D" id="3.30.870.10">
    <property type="entry name" value="Endonuclease Chain A"/>
    <property type="match status" value="1"/>
</dbReference>
<organism evidence="1 2">
    <name type="scientific">Metabacillus malikii</name>
    <dbReference type="NCBI Taxonomy" id="1504265"/>
    <lineage>
        <taxon>Bacteria</taxon>
        <taxon>Bacillati</taxon>
        <taxon>Bacillota</taxon>
        <taxon>Bacilli</taxon>
        <taxon>Bacillales</taxon>
        <taxon>Bacillaceae</taxon>
        <taxon>Metabacillus</taxon>
    </lineage>
</organism>